<dbReference type="GO" id="GO:0005737">
    <property type="term" value="C:cytoplasm"/>
    <property type="evidence" value="ECO:0007669"/>
    <property type="project" value="UniProtKB-SubCell"/>
</dbReference>
<dbReference type="EMBL" id="AACS02000004">
    <property type="protein sequence ID" value="EFI27899.1"/>
    <property type="molecule type" value="Genomic_DNA"/>
</dbReference>
<keyword evidence="6" id="KW-0812">Transmembrane</keyword>
<protein>
    <recommendedName>
        <fullName evidence="4">Protein-lysine N-methyltransferase EFM4</fullName>
        <ecNumber evidence="4">2.1.1.-</ecNumber>
    </recommendedName>
    <alternativeName>
        <fullName evidence="4">Elongation factor methyltransferase 4</fullName>
    </alternativeName>
</protein>
<dbReference type="SUPFAM" id="SSF53335">
    <property type="entry name" value="S-adenosyl-L-methionine-dependent methyltransferases"/>
    <property type="match status" value="1"/>
</dbReference>
<evidence type="ECO:0000313" key="8">
    <source>
        <dbReference type="Proteomes" id="UP000001861"/>
    </source>
</evidence>
<keyword evidence="4" id="KW-0813">Transport</keyword>
<dbReference type="InParanoid" id="D6RM22"/>
<gene>
    <name evidence="4" type="primary">EFM4</name>
    <name evidence="7" type="ORF">CC1G_14390</name>
</gene>
<evidence type="ECO:0000256" key="5">
    <source>
        <dbReference type="SAM" id="MobiDB-lite"/>
    </source>
</evidence>
<feature type="region of interest" description="Disordered" evidence="5">
    <location>
        <begin position="390"/>
        <end position="416"/>
    </location>
</feature>
<dbReference type="PANTHER" id="PTHR12843:SF5">
    <property type="entry name" value="EEF1A LYSINE METHYLTRANSFERASE 2"/>
    <property type="match status" value="1"/>
</dbReference>
<evidence type="ECO:0000256" key="1">
    <source>
        <dbReference type="ARBA" id="ARBA00022603"/>
    </source>
</evidence>
<dbReference type="GeneID" id="9378414"/>
<dbReference type="HOGENOM" id="CLU_496069_0_0_1"/>
<keyword evidence="4" id="KW-0963">Cytoplasm</keyword>
<dbReference type="GO" id="GO:0016279">
    <property type="term" value="F:protein-lysine N-methyltransferase activity"/>
    <property type="evidence" value="ECO:0007669"/>
    <property type="project" value="UniProtKB-UniRule"/>
</dbReference>
<proteinExistence type="inferred from homology"/>
<comment type="similarity">
    <text evidence="4">Belongs to the class I-like SAM-binding methyltransferase superfamily. EFM4 family.</text>
</comment>
<dbReference type="STRING" id="240176.D6RM22"/>
<dbReference type="GO" id="GO:0016192">
    <property type="term" value="P:vesicle-mediated transport"/>
    <property type="evidence" value="ECO:0007669"/>
    <property type="project" value="UniProtKB-UniRule"/>
</dbReference>
<keyword evidence="1 4" id="KW-0489">Methyltransferase</keyword>
<keyword evidence="6" id="KW-1133">Transmembrane helix</keyword>
<keyword evidence="8" id="KW-1185">Reference proteome</keyword>
<sequence length="549" mass="60897">MTENLHQTIFEIRDAYQFSYPYVRGIRVRCHTENAFIILYSVRCARDNTLRTTATPPIPEHSHGQIVSAPGQRYVFNPTLSRLSAPHSSSSPNPYKPKDYKVMATAVIVGVTAVSAAILGRSFIRQGLFVGKNADKWVKGGFKAKMDRKEAIEILGLKCVSSASRIVQWTVQRSAKTSKTHTDESCWQTTPIEEARLTSHRRLTKPKISWKRICDDSCLPFRFRSLSWGGWLDSVVSFSIFTLLALISACYNITTQNALAQATGHQLIPSRRTPTTMSTAELPPSKLGTKEHWDQVYERELTNFEEIGDEGEIWRVYVDEPLLFGEDSVEKMVDWAVDNIPPTDNPTILEVGSGNGTLLFGLHEAGYGPTLLAGIDYSMGAVKLARGIAVQKTKEGRDEEDEDEAGEEVEKESGKAGADQILFDQCDFLEDTPLALPIHSEGAKRERKTGVWDLLLDKGTYDAIALGEKDEQGRSPAVRYPGRVVRLLKPGGIFLITSCNFIEDELKASFCTQETGLVYHSNVRHPTFTFGGHSGSSVVTVAFQKPTSA</sequence>
<dbReference type="InterPro" id="IPR026635">
    <property type="entry name" value="Efm4/METTL10"/>
</dbReference>
<dbReference type="VEuPathDB" id="FungiDB:CC1G_14390"/>
<name>D6RM22_COPC7</name>
<feature type="compositionally biased region" description="Acidic residues" evidence="5">
    <location>
        <begin position="398"/>
        <end position="410"/>
    </location>
</feature>
<dbReference type="Proteomes" id="UP000001861">
    <property type="component" value="Unassembled WGS sequence"/>
</dbReference>
<keyword evidence="6" id="KW-0472">Membrane</keyword>
<dbReference type="Gene3D" id="3.40.50.150">
    <property type="entry name" value="Vaccinia Virus protein VP39"/>
    <property type="match status" value="1"/>
</dbReference>
<keyword evidence="3 4" id="KW-0949">S-adenosyl-L-methionine</keyword>
<keyword evidence="2 4" id="KW-0808">Transferase</keyword>
<dbReference type="RefSeq" id="XP_002911393.1">
    <property type="nucleotide sequence ID" value="XM_002911347.1"/>
</dbReference>
<dbReference type="AlphaFoldDB" id="D6RM22"/>
<reference evidence="7 8" key="1">
    <citation type="journal article" date="2010" name="Proc. Natl. Acad. Sci. U.S.A.">
        <title>Insights into evolution of multicellular fungi from the assembled chromosomes of the mushroom Coprinopsis cinerea (Coprinus cinereus).</title>
        <authorList>
            <person name="Stajich J.E."/>
            <person name="Wilke S.K."/>
            <person name="Ahren D."/>
            <person name="Au C.H."/>
            <person name="Birren B.W."/>
            <person name="Borodovsky M."/>
            <person name="Burns C."/>
            <person name="Canback B."/>
            <person name="Casselton L.A."/>
            <person name="Cheng C.K."/>
            <person name="Deng J."/>
            <person name="Dietrich F.S."/>
            <person name="Fargo D.C."/>
            <person name="Farman M.L."/>
            <person name="Gathman A.C."/>
            <person name="Goldberg J."/>
            <person name="Guigo R."/>
            <person name="Hoegger P.J."/>
            <person name="Hooker J.B."/>
            <person name="Huggins A."/>
            <person name="James T.Y."/>
            <person name="Kamada T."/>
            <person name="Kilaru S."/>
            <person name="Kodira C."/>
            <person name="Kues U."/>
            <person name="Kupfer D."/>
            <person name="Kwan H.S."/>
            <person name="Lomsadze A."/>
            <person name="Li W."/>
            <person name="Lilly W.W."/>
            <person name="Ma L.J."/>
            <person name="Mackey A.J."/>
            <person name="Manning G."/>
            <person name="Martin F."/>
            <person name="Muraguchi H."/>
            <person name="Natvig D.O."/>
            <person name="Palmerini H."/>
            <person name="Ramesh M.A."/>
            <person name="Rehmeyer C.J."/>
            <person name="Roe B.A."/>
            <person name="Shenoy N."/>
            <person name="Stanke M."/>
            <person name="Ter-Hovhannisyan V."/>
            <person name="Tunlid A."/>
            <person name="Velagapudi R."/>
            <person name="Vision T.J."/>
            <person name="Zeng Q."/>
            <person name="Zolan M.E."/>
            <person name="Pukkila P.J."/>
        </authorList>
    </citation>
    <scope>NUCLEOTIDE SEQUENCE [LARGE SCALE GENOMIC DNA]</scope>
    <source>
        <strain evidence="8">Okayama-7 / 130 / ATCC MYA-4618 / FGSC 9003</strain>
    </source>
</reference>
<dbReference type="PANTHER" id="PTHR12843">
    <property type="entry name" value="PROTEIN-LYSINE N-METHYLTRANSFERASE METTL10"/>
    <property type="match status" value="1"/>
</dbReference>
<dbReference type="HAMAP" id="MF_03188">
    <property type="entry name" value="Methyltr_EFM4"/>
    <property type="match status" value="1"/>
</dbReference>
<dbReference type="EC" id="2.1.1.-" evidence="4"/>
<dbReference type="eggNOG" id="KOG1271">
    <property type="taxonomic scope" value="Eukaryota"/>
</dbReference>
<dbReference type="KEGG" id="cci:CC1G_14390"/>
<evidence type="ECO:0000256" key="3">
    <source>
        <dbReference type="ARBA" id="ARBA00022691"/>
    </source>
</evidence>
<evidence type="ECO:0000256" key="6">
    <source>
        <dbReference type="SAM" id="Phobius"/>
    </source>
</evidence>
<evidence type="ECO:0000256" key="4">
    <source>
        <dbReference type="HAMAP-Rule" id="MF_03188"/>
    </source>
</evidence>
<accession>D6RM22</accession>
<comment type="caution">
    <text evidence="7">The sequence shown here is derived from an EMBL/GenBank/DDBJ whole genome shotgun (WGS) entry which is preliminary data.</text>
</comment>
<evidence type="ECO:0000313" key="7">
    <source>
        <dbReference type="EMBL" id="EFI27899.1"/>
    </source>
</evidence>
<comment type="function">
    <text evidence="4">S-adenosyl-L-methionine-dependent protein-lysine N-methyltransferase that mono- and dimethylates elongation factor 1-alpha at 'Lys-316'. May play a role in intracellular transport.</text>
</comment>
<dbReference type="GO" id="GO:0032259">
    <property type="term" value="P:methylation"/>
    <property type="evidence" value="ECO:0007669"/>
    <property type="project" value="UniProtKB-KW"/>
</dbReference>
<dbReference type="InterPro" id="IPR029063">
    <property type="entry name" value="SAM-dependent_MTases_sf"/>
</dbReference>
<feature type="transmembrane region" description="Helical" evidence="6">
    <location>
        <begin position="102"/>
        <end position="124"/>
    </location>
</feature>
<comment type="subcellular location">
    <subcellularLocation>
        <location evidence="4">Cytoplasm</location>
    </subcellularLocation>
</comment>
<dbReference type="OrthoDB" id="10069295at2759"/>
<evidence type="ECO:0000256" key="2">
    <source>
        <dbReference type="ARBA" id="ARBA00022679"/>
    </source>
</evidence>
<organism evidence="7 8">
    <name type="scientific">Coprinopsis cinerea (strain Okayama-7 / 130 / ATCC MYA-4618 / FGSC 9003)</name>
    <name type="common">Inky cap fungus</name>
    <name type="synonym">Hormographiella aspergillata</name>
    <dbReference type="NCBI Taxonomy" id="240176"/>
    <lineage>
        <taxon>Eukaryota</taxon>
        <taxon>Fungi</taxon>
        <taxon>Dikarya</taxon>
        <taxon>Basidiomycota</taxon>
        <taxon>Agaricomycotina</taxon>
        <taxon>Agaricomycetes</taxon>
        <taxon>Agaricomycetidae</taxon>
        <taxon>Agaricales</taxon>
        <taxon>Agaricineae</taxon>
        <taxon>Psathyrellaceae</taxon>
        <taxon>Coprinopsis</taxon>
    </lineage>
</organism>